<reference evidence="1 2" key="1">
    <citation type="submission" date="2021-06" db="EMBL/GenBank/DDBJ databases">
        <title>Caerostris darwini draft genome.</title>
        <authorList>
            <person name="Kono N."/>
            <person name="Arakawa K."/>
        </authorList>
    </citation>
    <scope>NUCLEOTIDE SEQUENCE [LARGE SCALE GENOMIC DNA]</scope>
</reference>
<protein>
    <submittedName>
        <fullName evidence="1">Uncharacterized protein</fullName>
    </submittedName>
</protein>
<evidence type="ECO:0000313" key="2">
    <source>
        <dbReference type="Proteomes" id="UP001054837"/>
    </source>
</evidence>
<name>A0AAV4T544_9ARAC</name>
<sequence length="132" mass="14901">MHINFLSAAADEGDVFAKSGNVSVSGRSVPFQHYVNCPSALELENVLCFLELPCLLFLLLSLELGFCGCDRFRMGVSRLACWSFHSEIYTLSICLDCLFHGKVIVLFLKMMHFGVLNCNRFNLDTSYFIEKT</sequence>
<gene>
    <name evidence="1" type="ORF">CDAR_390541</name>
</gene>
<organism evidence="1 2">
    <name type="scientific">Caerostris darwini</name>
    <dbReference type="NCBI Taxonomy" id="1538125"/>
    <lineage>
        <taxon>Eukaryota</taxon>
        <taxon>Metazoa</taxon>
        <taxon>Ecdysozoa</taxon>
        <taxon>Arthropoda</taxon>
        <taxon>Chelicerata</taxon>
        <taxon>Arachnida</taxon>
        <taxon>Araneae</taxon>
        <taxon>Araneomorphae</taxon>
        <taxon>Entelegynae</taxon>
        <taxon>Araneoidea</taxon>
        <taxon>Araneidae</taxon>
        <taxon>Caerostris</taxon>
    </lineage>
</organism>
<accession>A0AAV4T544</accession>
<keyword evidence="2" id="KW-1185">Reference proteome</keyword>
<dbReference type="Proteomes" id="UP001054837">
    <property type="component" value="Unassembled WGS sequence"/>
</dbReference>
<evidence type="ECO:0000313" key="1">
    <source>
        <dbReference type="EMBL" id="GIY41728.1"/>
    </source>
</evidence>
<dbReference type="EMBL" id="BPLQ01009102">
    <property type="protein sequence ID" value="GIY41728.1"/>
    <property type="molecule type" value="Genomic_DNA"/>
</dbReference>
<proteinExistence type="predicted"/>
<comment type="caution">
    <text evidence="1">The sequence shown here is derived from an EMBL/GenBank/DDBJ whole genome shotgun (WGS) entry which is preliminary data.</text>
</comment>
<dbReference type="AlphaFoldDB" id="A0AAV4T544"/>